<keyword evidence="8" id="KW-0675">Receptor</keyword>
<evidence type="ECO:0000256" key="2">
    <source>
        <dbReference type="ARBA" id="ARBA00022475"/>
    </source>
</evidence>
<keyword evidence="5" id="KW-0552">Olfaction</keyword>
<evidence type="ECO:0000256" key="4">
    <source>
        <dbReference type="ARBA" id="ARBA00022692"/>
    </source>
</evidence>
<dbReference type="Pfam" id="PF02949">
    <property type="entry name" value="7tm_6"/>
    <property type="match status" value="1"/>
</dbReference>
<evidence type="ECO:0000256" key="3">
    <source>
        <dbReference type="ARBA" id="ARBA00022606"/>
    </source>
</evidence>
<organism evidence="10 11">
    <name type="scientific">Atta colombica</name>
    <dbReference type="NCBI Taxonomy" id="520822"/>
    <lineage>
        <taxon>Eukaryota</taxon>
        <taxon>Metazoa</taxon>
        <taxon>Ecdysozoa</taxon>
        <taxon>Arthropoda</taxon>
        <taxon>Hexapoda</taxon>
        <taxon>Insecta</taxon>
        <taxon>Pterygota</taxon>
        <taxon>Neoptera</taxon>
        <taxon>Endopterygota</taxon>
        <taxon>Hymenoptera</taxon>
        <taxon>Apocrita</taxon>
        <taxon>Aculeata</taxon>
        <taxon>Formicoidea</taxon>
        <taxon>Formicidae</taxon>
        <taxon>Myrmicinae</taxon>
        <taxon>Atta</taxon>
    </lineage>
</organism>
<protein>
    <submittedName>
        <fullName evidence="10">Uncharacterized protein</fullName>
    </submittedName>
</protein>
<dbReference type="InterPro" id="IPR004117">
    <property type="entry name" value="7tm6_olfct_rcpt"/>
</dbReference>
<keyword evidence="6" id="KW-1133">Transmembrane helix</keyword>
<proteinExistence type="predicted"/>
<dbReference type="GO" id="GO:0005549">
    <property type="term" value="F:odorant binding"/>
    <property type="evidence" value="ECO:0007669"/>
    <property type="project" value="InterPro"/>
</dbReference>
<reference evidence="10 11" key="1">
    <citation type="submission" date="2015-09" db="EMBL/GenBank/DDBJ databases">
        <title>Atta colombica WGS genome.</title>
        <authorList>
            <person name="Nygaard S."/>
            <person name="Hu H."/>
            <person name="Boomsma J."/>
            <person name="Zhang G."/>
        </authorList>
    </citation>
    <scope>NUCLEOTIDE SEQUENCE [LARGE SCALE GENOMIC DNA]</scope>
    <source>
        <strain evidence="10">Treedump-2</strain>
        <tissue evidence="10">Whole body</tissue>
    </source>
</reference>
<evidence type="ECO:0000256" key="5">
    <source>
        <dbReference type="ARBA" id="ARBA00022725"/>
    </source>
</evidence>
<comment type="subcellular location">
    <subcellularLocation>
        <location evidence="1">Cell membrane</location>
        <topology evidence="1">Multi-pass membrane protein</topology>
    </subcellularLocation>
</comment>
<keyword evidence="4" id="KW-0812">Transmembrane</keyword>
<keyword evidence="9" id="KW-0807">Transducer</keyword>
<sequence>MGSSEIMRYVALMLMQSCRLFFNSWAGQEVTDHSVEVSIAAYDGIWYNASVKVQKLLLFLIARSQKVSQITIAKLYVINLEGFSKVRMRKCIACYNIEILVYPCTNRKKIICCIYNKYFLR</sequence>
<name>A0A151I0G3_9HYME</name>
<dbReference type="PANTHER" id="PTHR21137:SF35">
    <property type="entry name" value="ODORANT RECEPTOR 19A-RELATED"/>
    <property type="match status" value="1"/>
</dbReference>
<evidence type="ECO:0000256" key="6">
    <source>
        <dbReference type="ARBA" id="ARBA00022989"/>
    </source>
</evidence>
<dbReference type="EMBL" id="KQ976608">
    <property type="protein sequence ID" value="KYM79318.1"/>
    <property type="molecule type" value="Genomic_DNA"/>
</dbReference>
<evidence type="ECO:0000256" key="8">
    <source>
        <dbReference type="ARBA" id="ARBA00023170"/>
    </source>
</evidence>
<dbReference type="GO" id="GO:0007165">
    <property type="term" value="P:signal transduction"/>
    <property type="evidence" value="ECO:0007669"/>
    <property type="project" value="UniProtKB-KW"/>
</dbReference>
<dbReference type="Proteomes" id="UP000078540">
    <property type="component" value="Unassembled WGS sequence"/>
</dbReference>
<dbReference type="AlphaFoldDB" id="A0A151I0G3"/>
<keyword evidence="2" id="KW-1003">Cell membrane</keyword>
<evidence type="ECO:0000256" key="1">
    <source>
        <dbReference type="ARBA" id="ARBA00004651"/>
    </source>
</evidence>
<keyword evidence="7" id="KW-0472">Membrane</keyword>
<keyword evidence="3" id="KW-0716">Sensory transduction</keyword>
<dbReference type="PANTHER" id="PTHR21137">
    <property type="entry name" value="ODORANT RECEPTOR"/>
    <property type="match status" value="1"/>
</dbReference>
<evidence type="ECO:0000256" key="9">
    <source>
        <dbReference type="ARBA" id="ARBA00023224"/>
    </source>
</evidence>
<dbReference type="GO" id="GO:0005886">
    <property type="term" value="C:plasma membrane"/>
    <property type="evidence" value="ECO:0007669"/>
    <property type="project" value="UniProtKB-SubCell"/>
</dbReference>
<evidence type="ECO:0000313" key="10">
    <source>
        <dbReference type="EMBL" id="KYM79318.1"/>
    </source>
</evidence>
<evidence type="ECO:0000256" key="7">
    <source>
        <dbReference type="ARBA" id="ARBA00023136"/>
    </source>
</evidence>
<dbReference type="GO" id="GO:0004984">
    <property type="term" value="F:olfactory receptor activity"/>
    <property type="evidence" value="ECO:0007669"/>
    <property type="project" value="InterPro"/>
</dbReference>
<gene>
    <name evidence="10" type="ORF">ALC53_10243</name>
</gene>
<evidence type="ECO:0000313" key="11">
    <source>
        <dbReference type="Proteomes" id="UP000078540"/>
    </source>
</evidence>
<keyword evidence="11" id="KW-1185">Reference proteome</keyword>
<accession>A0A151I0G3</accession>